<evidence type="ECO:0000256" key="3">
    <source>
        <dbReference type="RuleBase" id="RU000524"/>
    </source>
</evidence>
<comment type="caution">
    <text evidence="5">The sequence shown here is derived from an EMBL/GenBank/DDBJ whole genome shotgun (WGS) entry which is preliminary data.</text>
</comment>
<gene>
    <name evidence="5" type="primary">ssb</name>
    <name evidence="5" type="ORF">N4R40_04380</name>
</gene>
<dbReference type="PANTHER" id="PTHR10302">
    <property type="entry name" value="SINGLE-STRANDED DNA-BINDING PROTEIN"/>
    <property type="match status" value="1"/>
</dbReference>
<dbReference type="EMBL" id="JAODOR010000004">
    <property type="protein sequence ID" value="MCT9001603.1"/>
    <property type="molecule type" value="Genomic_DNA"/>
</dbReference>
<name>A0ABT2PCK9_9MICO</name>
<dbReference type="GO" id="GO:0003677">
    <property type="term" value="F:DNA binding"/>
    <property type="evidence" value="ECO:0007669"/>
    <property type="project" value="UniProtKB-KW"/>
</dbReference>
<dbReference type="PROSITE" id="PS50935">
    <property type="entry name" value="SSB"/>
    <property type="match status" value="1"/>
</dbReference>
<keyword evidence="1 2" id="KW-0238">DNA-binding</keyword>
<keyword evidence="6" id="KW-1185">Reference proteome</keyword>
<dbReference type="CDD" id="cd04496">
    <property type="entry name" value="SSB_OBF"/>
    <property type="match status" value="1"/>
</dbReference>
<reference evidence="5 6" key="1">
    <citation type="journal article" date="2024" name="Int. J. Syst. Evol. Microbiol.">
        <title>Microbacterium memoriense sp. nov., a member of the Actinomycetota from marine beach sediment of the north coast of Portugal.</title>
        <authorList>
            <person name="Santos J.D.N.D."/>
            <person name="Klimek D."/>
            <person name="Calusinska M."/>
            <person name="Lobo-da-Cunha A."/>
            <person name="Catita J."/>
            <person name="Goncalves H."/>
            <person name="Gonzalez I."/>
            <person name="Lage O.M."/>
        </authorList>
    </citation>
    <scope>NUCLEOTIDE SEQUENCE [LARGE SCALE GENOMIC DNA]</scope>
    <source>
        <strain evidence="5 6">PMIC_1C1B</strain>
    </source>
</reference>
<dbReference type="InterPro" id="IPR012340">
    <property type="entry name" value="NA-bd_OB-fold"/>
</dbReference>
<dbReference type="PIRSF" id="PIRSF002070">
    <property type="entry name" value="SSB"/>
    <property type="match status" value="1"/>
</dbReference>
<protein>
    <recommendedName>
        <fullName evidence="2 3">Single-stranded DNA-binding protein</fullName>
    </recommendedName>
</protein>
<dbReference type="Gene3D" id="2.40.50.140">
    <property type="entry name" value="Nucleic acid-binding proteins"/>
    <property type="match status" value="1"/>
</dbReference>
<dbReference type="InterPro" id="IPR000424">
    <property type="entry name" value="Primosome_PriB/ssb"/>
</dbReference>
<evidence type="ECO:0000313" key="6">
    <source>
        <dbReference type="Proteomes" id="UP001300496"/>
    </source>
</evidence>
<evidence type="ECO:0000256" key="1">
    <source>
        <dbReference type="ARBA" id="ARBA00023125"/>
    </source>
</evidence>
<evidence type="ECO:0000256" key="4">
    <source>
        <dbReference type="SAM" id="MobiDB-lite"/>
    </source>
</evidence>
<dbReference type="PANTHER" id="PTHR10302:SF27">
    <property type="entry name" value="SINGLE-STRANDED DNA-BINDING PROTEIN"/>
    <property type="match status" value="1"/>
</dbReference>
<dbReference type="NCBIfam" id="TIGR00621">
    <property type="entry name" value="ssb"/>
    <property type="match status" value="1"/>
</dbReference>
<sequence>MTEHITVVGNIANELEPRSLPGGEPIARFRLAATSQRRQENGTWVDAHTSWYTVSAYRRLAEHALASLTKGQRVIVTGRFRVRQWEAGGKHGTEAEIDADAVGPDLLFGTTSFQRDDRNRVAPRPESQSTGESGWADPGPETQAEASPARDAGDSAELAPAPELVSAGTWDTRPLGDPTPF</sequence>
<evidence type="ECO:0000256" key="2">
    <source>
        <dbReference type="PIRNR" id="PIRNR002070"/>
    </source>
</evidence>
<dbReference type="SUPFAM" id="SSF50249">
    <property type="entry name" value="Nucleic acid-binding proteins"/>
    <property type="match status" value="1"/>
</dbReference>
<dbReference type="RefSeq" id="WP_261606132.1">
    <property type="nucleotide sequence ID" value="NZ_JAODOR010000004.1"/>
</dbReference>
<proteinExistence type="predicted"/>
<organism evidence="5 6">
    <name type="scientific">Microbacterium memoriense</name>
    <dbReference type="NCBI Taxonomy" id="2978350"/>
    <lineage>
        <taxon>Bacteria</taxon>
        <taxon>Bacillati</taxon>
        <taxon>Actinomycetota</taxon>
        <taxon>Actinomycetes</taxon>
        <taxon>Micrococcales</taxon>
        <taxon>Microbacteriaceae</taxon>
        <taxon>Microbacterium</taxon>
    </lineage>
</organism>
<evidence type="ECO:0000313" key="5">
    <source>
        <dbReference type="EMBL" id="MCT9001603.1"/>
    </source>
</evidence>
<accession>A0ABT2PCK9</accession>
<dbReference type="InterPro" id="IPR011344">
    <property type="entry name" value="ssDNA-bd"/>
</dbReference>
<dbReference type="Pfam" id="PF00436">
    <property type="entry name" value="SSB"/>
    <property type="match status" value="1"/>
</dbReference>
<feature type="region of interest" description="Disordered" evidence="4">
    <location>
        <begin position="108"/>
        <end position="181"/>
    </location>
</feature>
<dbReference type="Proteomes" id="UP001300496">
    <property type="component" value="Unassembled WGS sequence"/>
</dbReference>